<evidence type="ECO:0000256" key="4">
    <source>
        <dbReference type="ARBA" id="ARBA00023251"/>
    </source>
</evidence>
<name>A0ABQ5TRP5_9BACI</name>
<dbReference type="PRINTS" id="PR00118">
    <property type="entry name" value="BLACTAMASEA"/>
</dbReference>
<dbReference type="PANTHER" id="PTHR35333">
    <property type="entry name" value="BETA-LACTAMASE"/>
    <property type="match status" value="1"/>
</dbReference>
<comment type="caution">
    <text evidence="8">The sequence shown here is derived from an EMBL/GenBank/DDBJ whole genome shotgun (WGS) entry which is preliminary data.</text>
</comment>
<evidence type="ECO:0000256" key="1">
    <source>
        <dbReference type="ARBA" id="ARBA00009009"/>
    </source>
</evidence>
<dbReference type="PANTHER" id="PTHR35333:SF3">
    <property type="entry name" value="BETA-LACTAMASE-TYPE TRANSPEPTIDASE FOLD CONTAINING PROTEIN"/>
    <property type="match status" value="1"/>
</dbReference>
<dbReference type="InterPro" id="IPR023650">
    <property type="entry name" value="Beta-lactam_class-A_AS"/>
</dbReference>
<dbReference type="InterPro" id="IPR000871">
    <property type="entry name" value="Beta-lactam_class-A"/>
</dbReference>
<organism evidence="8 9">
    <name type="scientific">Oceanobacillus kimchii</name>
    <dbReference type="NCBI Taxonomy" id="746691"/>
    <lineage>
        <taxon>Bacteria</taxon>
        <taxon>Bacillati</taxon>
        <taxon>Bacillota</taxon>
        <taxon>Bacilli</taxon>
        <taxon>Bacillales</taxon>
        <taxon>Bacillaceae</taxon>
        <taxon>Oceanobacillus</taxon>
    </lineage>
</organism>
<reference evidence="8 9" key="1">
    <citation type="submission" date="2023-02" db="EMBL/GenBank/DDBJ databases">
        <title>Oceanobacillus kimchii IFOP_LL358 isolated form Alexandrium catenella lab strain.</title>
        <authorList>
            <person name="Gajardo G."/>
            <person name="Ueki S."/>
            <person name="Maruyama F."/>
        </authorList>
    </citation>
    <scope>NUCLEOTIDE SEQUENCE [LARGE SCALE GENOMIC DNA]</scope>
    <source>
        <strain evidence="8 9">IFOP_LL358</strain>
    </source>
</reference>
<dbReference type="InterPro" id="IPR045155">
    <property type="entry name" value="Beta-lactam_cat"/>
</dbReference>
<feature type="signal peptide" evidence="6">
    <location>
        <begin position="1"/>
        <end position="23"/>
    </location>
</feature>
<dbReference type="EMBL" id="BSKO01000001">
    <property type="protein sequence ID" value="GLO67452.1"/>
    <property type="molecule type" value="Genomic_DNA"/>
</dbReference>
<proteinExistence type="inferred from homology"/>
<dbReference type="Pfam" id="PF13354">
    <property type="entry name" value="Beta-lactamase2"/>
    <property type="match status" value="1"/>
</dbReference>
<dbReference type="InterPro" id="IPR012338">
    <property type="entry name" value="Beta-lactam/transpept-like"/>
</dbReference>
<comment type="catalytic activity">
    <reaction evidence="5">
        <text>a beta-lactam + H2O = a substituted beta-amino acid</text>
        <dbReference type="Rhea" id="RHEA:20401"/>
        <dbReference type="ChEBI" id="CHEBI:15377"/>
        <dbReference type="ChEBI" id="CHEBI:35627"/>
        <dbReference type="ChEBI" id="CHEBI:140347"/>
        <dbReference type="EC" id="3.5.2.6"/>
    </reaction>
</comment>
<evidence type="ECO:0000313" key="9">
    <source>
        <dbReference type="Proteomes" id="UP001275436"/>
    </source>
</evidence>
<evidence type="ECO:0000313" key="8">
    <source>
        <dbReference type="EMBL" id="GLO67452.1"/>
    </source>
</evidence>
<protein>
    <recommendedName>
        <fullName evidence="2 5">Beta-lactamase</fullName>
        <ecNumber evidence="2 5">3.5.2.6</ecNumber>
    </recommendedName>
</protein>
<dbReference type="PROSITE" id="PS51257">
    <property type="entry name" value="PROKAR_LIPOPROTEIN"/>
    <property type="match status" value="1"/>
</dbReference>
<keyword evidence="4 5" id="KW-0046">Antibiotic resistance</keyword>
<evidence type="ECO:0000256" key="3">
    <source>
        <dbReference type="ARBA" id="ARBA00022801"/>
    </source>
</evidence>
<dbReference type="Proteomes" id="UP001275436">
    <property type="component" value="Unassembled WGS sequence"/>
</dbReference>
<sequence length="304" mass="33651">MMSILKRSSVLLLLMLVGAVLMACSKEAESKEENPKVVEEKTDKGSEAFKKLEDEFDVKLGVYAIDTGSNKEINYQENDRFAYASTFKPLAVGAILQTKSDPELQEVIRYTEEDLVTYSPITEKHVDEGMTLLEISDAAIRYSDNTAANLLLEAIGGPDELETKLRDIGDETIEVDRYETELNEATPGDIRDTSTPKAMANSLQQYVLEDVLDADRREILTNMLINNTTGDALIRAGVPEGWTVGDKTGAGGYGTRNDIGIIWPEDNEEPIVIAIMSSRDVEDADYDDKLIEKATKIVVKELSN</sequence>
<dbReference type="EC" id="3.5.2.6" evidence="2 5"/>
<keyword evidence="9" id="KW-1185">Reference proteome</keyword>
<keyword evidence="6" id="KW-0732">Signal</keyword>
<evidence type="ECO:0000259" key="7">
    <source>
        <dbReference type="Pfam" id="PF13354"/>
    </source>
</evidence>
<feature type="domain" description="Beta-lactamase class A catalytic" evidence="7">
    <location>
        <begin position="61"/>
        <end position="276"/>
    </location>
</feature>
<dbReference type="SUPFAM" id="SSF56601">
    <property type="entry name" value="beta-lactamase/transpeptidase-like"/>
    <property type="match status" value="1"/>
</dbReference>
<dbReference type="NCBIfam" id="NF033103">
    <property type="entry name" value="bla_class_A"/>
    <property type="match status" value="1"/>
</dbReference>
<evidence type="ECO:0000256" key="6">
    <source>
        <dbReference type="SAM" id="SignalP"/>
    </source>
</evidence>
<feature type="chain" id="PRO_5045867172" description="Beta-lactamase" evidence="6">
    <location>
        <begin position="24"/>
        <end position="304"/>
    </location>
</feature>
<evidence type="ECO:0000256" key="5">
    <source>
        <dbReference type="RuleBase" id="RU361140"/>
    </source>
</evidence>
<keyword evidence="3 5" id="KW-0378">Hydrolase</keyword>
<dbReference type="PROSITE" id="PS00146">
    <property type="entry name" value="BETA_LACTAMASE_A"/>
    <property type="match status" value="1"/>
</dbReference>
<comment type="similarity">
    <text evidence="1 5">Belongs to the class-A beta-lactamase family.</text>
</comment>
<gene>
    <name evidence="8" type="ORF">MACH08_32360</name>
</gene>
<accession>A0ABQ5TRP5</accession>
<evidence type="ECO:0000256" key="2">
    <source>
        <dbReference type="ARBA" id="ARBA00012865"/>
    </source>
</evidence>
<dbReference type="RefSeq" id="WP_317958286.1">
    <property type="nucleotide sequence ID" value="NZ_BSKO01000001.1"/>
</dbReference>
<dbReference type="Gene3D" id="3.40.710.10">
    <property type="entry name" value="DD-peptidase/beta-lactamase superfamily"/>
    <property type="match status" value="1"/>
</dbReference>